<dbReference type="PANTHER" id="PTHR44145:SF3">
    <property type="entry name" value="DNAJ HOMOLOG SUBFAMILY A MEMBER 3, MITOCHONDRIAL"/>
    <property type="match status" value="1"/>
</dbReference>
<dbReference type="Pfam" id="PF00226">
    <property type="entry name" value="DnaJ"/>
    <property type="match status" value="1"/>
</dbReference>
<dbReference type="InterPro" id="IPR051938">
    <property type="entry name" value="Apopto_cytoskel_mod"/>
</dbReference>
<dbReference type="OrthoDB" id="10250354at2759"/>
<feature type="chain" id="PRO_5032304968" evidence="2">
    <location>
        <begin position="16"/>
        <end position="172"/>
    </location>
</feature>
<name>A0A813A7J9_9DINO</name>
<protein>
    <submittedName>
        <fullName evidence="4">DnaJ protein</fullName>
    </submittedName>
</protein>
<evidence type="ECO:0000313" key="4">
    <source>
        <dbReference type="EMBL" id="CAE7854720.1"/>
    </source>
</evidence>
<evidence type="ECO:0000259" key="3">
    <source>
        <dbReference type="PROSITE" id="PS50076"/>
    </source>
</evidence>
<reference evidence="4" key="1">
    <citation type="submission" date="2021-02" db="EMBL/GenBank/DDBJ databases">
        <authorList>
            <person name="Dougan E. K."/>
            <person name="Rhodes N."/>
            <person name="Thang M."/>
            <person name="Chan C."/>
        </authorList>
    </citation>
    <scope>NUCLEOTIDE SEQUENCE</scope>
</reference>
<organism evidence="4 5">
    <name type="scientific">Symbiodinium necroappetens</name>
    <dbReference type="NCBI Taxonomy" id="1628268"/>
    <lineage>
        <taxon>Eukaryota</taxon>
        <taxon>Sar</taxon>
        <taxon>Alveolata</taxon>
        <taxon>Dinophyceae</taxon>
        <taxon>Suessiales</taxon>
        <taxon>Symbiodiniaceae</taxon>
        <taxon>Symbiodinium</taxon>
    </lineage>
</organism>
<dbReference type="InterPro" id="IPR036869">
    <property type="entry name" value="J_dom_sf"/>
</dbReference>
<accession>A0A813A7J9</accession>
<sequence>MRLVLLSLSAILASAVREAEKLEPVQQDSMRQTASRISPDHYQLLNVSRFASTGEMKRSYHKLAMKYHPDRNFGNEGEAEAKFKDLEAAWAILSDAAKREAYDSSHPEAGTEPYNPCAAVTCPKHASCKKNQLDEPYCKCKRRYTLSKNECLTKLQRTVSTACCMEEATDLH</sequence>
<comment type="caution">
    <text evidence="4">The sequence shown here is derived from an EMBL/GenBank/DDBJ whole genome shotgun (WGS) entry which is preliminary data.</text>
</comment>
<keyword evidence="1" id="KW-0143">Chaperone</keyword>
<keyword evidence="2" id="KW-0732">Signal</keyword>
<evidence type="ECO:0000256" key="2">
    <source>
        <dbReference type="SAM" id="SignalP"/>
    </source>
</evidence>
<feature type="signal peptide" evidence="2">
    <location>
        <begin position="1"/>
        <end position="15"/>
    </location>
</feature>
<dbReference type="PROSITE" id="PS00636">
    <property type="entry name" value="DNAJ_1"/>
    <property type="match status" value="1"/>
</dbReference>
<dbReference type="SMART" id="SM00271">
    <property type="entry name" value="DnaJ"/>
    <property type="match status" value="1"/>
</dbReference>
<dbReference type="InterPro" id="IPR018253">
    <property type="entry name" value="DnaJ_domain_CS"/>
</dbReference>
<gene>
    <name evidence="4" type="primary">dnaJ</name>
    <name evidence="4" type="ORF">SNEC2469_LOCUS26771</name>
</gene>
<dbReference type="PANTHER" id="PTHR44145">
    <property type="entry name" value="DNAJ HOMOLOG SUBFAMILY A MEMBER 3, MITOCHONDRIAL"/>
    <property type="match status" value="1"/>
</dbReference>
<dbReference type="Gene3D" id="1.10.287.110">
    <property type="entry name" value="DnaJ domain"/>
    <property type="match status" value="1"/>
</dbReference>
<dbReference type="EMBL" id="CAJNJA010055175">
    <property type="protein sequence ID" value="CAE7854720.1"/>
    <property type="molecule type" value="Genomic_DNA"/>
</dbReference>
<keyword evidence="5" id="KW-1185">Reference proteome</keyword>
<dbReference type="AlphaFoldDB" id="A0A813A7J9"/>
<dbReference type="PRINTS" id="PR00625">
    <property type="entry name" value="JDOMAIN"/>
</dbReference>
<evidence type="ECO:0000313" key="5">
    <source>
        <dbReference type="Proteomes" id="UP000601435"/>
    </source>
</evidence>
<dbReference type="SUPFAM" id="SSF46565">
    <property type="entry name" value="Chaperone J-domain"/>
    <property type="match status" value="1"/>
</dbReference>
<feature type="domain" description="J" evidence="3">
    <location>
        <begin position="40"/>
        <end position="106"/>
    </location>
</feature>
<dbReference type="Proteomes" id="UP000601435">
    <property type="component" value="Unassembled WGS sequence"/>
</dbReference>
<evidence type="ECO:0000256" key="1">
    <source>
        <dbReference type="ARBA" id="ARBA00023186"/>
    </source>
</evidence>
<dbReference type="PROSITE" id="PS50076">
    <property type="entry name" value="DNAJ_2"/>
    <property type="match status" value="1"/>
</dbReference>
<proteinExistence type="predicted"/>
<dbReference type="InterPro" id="IPR001623">
    <property type="entry name" value="DnaJ_domain"/>
</dbReference>
<dbReference type="CDD" id="cd06257">
    <property type="entry name" value="DnaJ"/>
    <property type="match status" value="1"/>
</dbReference>